<dbReference type="EMBL" id="CM039432">
    <property type="protein sequence ID" value="KAI4333514.1"/>
    <property type="molecule type" value="Genomic_DNA"/>
</dbReference>
<accession>A0ACB9NCU5</accession>
<dbReference type="Proteomes" id="UP000828941">
    <property type="component" value="Chromosome 7"/>
</dbReference>
<proteinExistence type="predicted"/>
<evidence type="ECO:0000313" key="2">
    <source>
        <dbReference type="Proteomes" id="UP000828941"/>
    </source>
</evidence>
<organism evidence="1 2">
    <name type="scientific">Bauhinia variegata</name>
    <name type="common">Purple orchid tree</name>
    <name type="synonym">Phanera variegata</name>
    <dbReference type="NCBI Taxonomy" id="167791"/>
    <lineage>
        <taxon>Eukaryota</taxon>
        <taxon>Viridiplantae</taxon>
        <taxon>Streptophyta</taxon>
        <taxon>Embryophyta</taxon>
        <taxon>Tracheophyta</taxon>
        <taxon>Spermatophyta</taxon>
        <taxon>Magnoliopsida</taxon>
        <taxon>eudicotyledons</taxon>
        <taxon>Gunneridae</taxon>
        <taxon>Pentapetalae</taxon>
        <taxon>rosids</taxon>
        <taxon>fabids</taxon>
        <taxon>Fabales</taxon>
        <taxon>Fabaceae</taxon>
        <taxon>Cercidoideae</taxon>
        <taxon>Cercideae</taxon>
        <taxon>Bauhiniinae</taxon>
        <taxon>Bauhinia</taxon>
    </lineage>
</organism>
<gene>
    <name evidence="1" type="ORF">L6164_018308</name>
</gene>
<name>A0ACB9NCU5_BAUVA</name>
<comment type="caution">
    <text evidence="1">The sequence shown here is derived from an EMBL/GenBank/DDBJ whole genome shotgun (WGS) entry which is preliminary data.</text>
</comment>
<reference evidence="1 2" key="1">
    <citation type="journal article" date="2022" name="DNA Res.">
        <title>Chromosomal-level genome assembly of the orchid tree Bauhinia variegata (Leguminosae; Cercidoideae) supports the allotetraploid origin hypothesis of Bauhinia.</title>
        <authorList>
            <person name="Zhong Y."/>
            <person name="Chen Y."/>
            <person name="Zheng D."/>
            <person name="Pang J."/>
            <person name="Liu Y."/>
            <person name="Luo S."/>
            <person name="Meng S."/>
            <person name="Qian L."/>
            <person name="Wei D."/>
            <person name="Dai S."/>
            <person name="Zhou R."/>
        </authorList>
    </citation>
    <scope>NUCLEOTIDE SEQUENCE [LARGE SCALE GENOMIC DNA]</scope>
    <source>
        <strain evidence="1">BV-YZ2020</strain>
    </source>
</reference>
<keyword evidence="2" id="KW-1185">Reference proteome</keyword>
<evidence type="ECO:0000313" key="1">
    <source>
        <dbReference type="EMBL" id="KAI4333514.1"/>
    </source>
</evidence>
<sequence length="713" mass="78477">MELLISSSKLDSLFLFLFLSFSSFILEQFGSNAQLIPQHEEDLKEDEMHESDRFVFDMAVKVLLAISDKVENLNWKISQRSCSGDDGFMNRYIQPIPGNDMIRNVTCNCTFQSGTVCHVTNIDLARNYLSGSIAKSFSQLPLLVLTLIDNRLSGTIPAEIGNIASLESLTIDGNKISGKIPSFIGNWTQLQRLDMQGTSMEGPIPPTIAQLKNLTQLRISDLSESGPSMTFPDLKELKNLRYLILRNCKITGQIPDYIGEMKNLDTLDLSFNKLTGSVPDTFQGLERLRFMDLSYNNFTESSATACQLSDVNLASSHSDSTNNPIWCLKKGLPCGGKPQYDSLFINCGGGRMEFEGNEYDEDPNPEGFSNFVSRDKWAYSSTGVYLDNDGSYKVKLHFAEIQYSIDQTFSGIGRRIFDISIQDNLYLKDFTIMEEAGGAGKGITKVFDVDVNDSTLEIHLYWAGKGTTAVPNRGVYGPLISAITVTPNFRTSSKRPLTGAVGIAAALGVLLVLILIIVLIILRKKGFLGGKNSKDKELLNLKTGYFSLRQIKAATGNFDPANKIGEGGFGPVYKACVLQEQGNLIELVDPTLSSSYSSTEAMRMLNLALLCTNSSPSLRPSMSSVVNMLEGKTPVQPPITQNKDMNGDAKFKAFETISLDSQTLLSYSFSEESLEQRVKSMDGPWIDSSTFLPSAKDHSSPSRLLKNSGPVTL</sequence>
<protein>
    <submittedName>
        <fullName evidence="1">Uncharacterized protein</fullName>
    </submittedName>
</protein>